<organism evidence="2 3">
    <name type="scientific">Pomacea canaliculata</name>
    <name type="common">Golden apple snail</name>
    <dbReference type="NCBI Taxonomy" id="400727"/>
    <lineage>
        <taxon>Eukaryota</taxon>
        <taxon>Metazoa</taxon>
        <taxon>Spiralia</taxon>
        <taxon>Lophotrochozoa</taxon>
        <taxon>Mollusca</taxon>
        <taxon>Gastropoda</taxon>
        <taxon>Caenogastropoda</taxon>
        <taxon>Architaenioglossa</taxon>
        <taxon>Ampullarioidea</taxon>
        <taxon>Ampullariidae</taxon>
        <taxon>Pomacea</taxon>
    </lineage>
</organism>
<protein>
    <submittedName>
        <fullName evidence="2">Uncharacterized protein</fullName>
    </submittedName>
</protein>
<name>A0A2T7PXL2_POMCA</name>
<gene>
    <name evidence="2" type="ORF">C0Q70_00782</name>
</gene>
<dbReference type="AlphaFoldDB" id="A0A2T7PXL2"/>
<evidence type="ECO:0000256" key="1">
    <source>
        <dbReference type="SAM" id="MobiDB-lite"/>
    </source>
</evidence>
<evidence type="ECO:0000313" key="3">
    <source>
        <dbReference type="Proteomes" id="UP000245119"/>
    </source>
</evidence>
<feature type="compositionally biased region" description="Basic and acidic residues" evidence="1">
    <location>
        <begin position="35"/>
        <end position="48"/>
    </location>
</feature>
<dbReference type="EMBL" id="PZQS01000001">
    <property type="protein sequence ID" value="PVD38171.1"/>
    <property type="molecule type" value="Genomic_DNA"/>
</dbReference>
<reference evidence="2 3" key="1">
    <citation type="submission" date="2018-04" db="EMBL/GenBank/DDBJ databases">
        <title>The genome of golden apple snail Pomacea canaliculata provides insight into stress tolerance and invasive adaptation.</title>
        <authorList>
            <person name="Liu C."/>
            <person name="Liu B."/>
            <person name="Ren Y."/>
            <person name="Zhang Y."/>
            <person name="Wang H."/>
            <person name="Li S."/>
            <person name="Jiang F."/>
            <person name="Yin L."/>
            <person name="Zhang G."/>
            <person name="Qian W."/>
            <person name="Fan W."/>
        </authorList>
    </citation>
    <scope>NUCLEOTIDE SEQUENCE [LARGE SCALE GENOMIC DNA]</scope>
    <source>
        <strain evidence="2">SZHN2017</strain>
        <tissue evidence="2">Muscle</tissue>
    </source>
</reference>
<dbReference type="Proteomes" id="UP000245119">
    <property type="component" value="Linkage Group LG1"/>
</dbReference>
<evidence type="ECO:0000313" key="2">
    <source>
        <dbReference type="EMBL" id="PVD38171.1"/>
    </source>
</evidence>
<proteinExistence type="predicted"/>
<feature type="region of interest" description="Disordered" evidence="1">
    <location>
        <begin position="1"/>
        <end position="63"/>
    </location>
</feature>
<accession>A0A2T7PXL2</accession>
<sequence>MVERKVAAGALGSESQQHCAKSKRDGASLINTSRQRVDNFGKKKDRLLPETLHNSQHPPSLGKARRIMELYKHRLGTLLASRAKWEKKDPGLHDASSLFVLVTLMSCDVTVSLGRSAMFSEKTLTDERASRK</sequence>
<keyword evidence="3" id="KW-1185">Reference proteome</keyword>
<comment type="caution">
    <text evidence="2">The sequence shown here is derived from an EMBL/GenBank/DDBJ whole genome shotgun (WGS) entry which is preliminary data.</text>
</comment>